<evidence type="ECO:0000256" key="3">
    <source>
        <dbReference type="ARBA" id="ARBA00023002"/>
    </source>
</evidence>
<name>A0A382UPF9_9ZZZZ</name>
<organism evidence="5">
    <name type="scientific">marine metagenome</name>
    <dbReference type="NCBI Taxonomy" id="408172"/>
    <lineage>
        <taxon>unclassified sequences</taxon>
        <taxon>metagenomes</taxon>
        <taxon>ecological metagenomes</taxon>
    </lineage>
</organism>
<evidence type="ECO:0000256" key="1">
    <source>
        <dbReference type="ARBA" id="ARBA00001961"/>
    </source>
</evidence>
<proteinExistence type="predicted"/>
<dbReference type="GO" id="GO:0016705">
    <property type="term" value="F:oxidoreductase activity, acting on paired donors, with incorporation or reduction of molecular oxygen"/>
    <property type="evidence" value="ECO:0007669"/>
    <property type="project" value="InterPro"/>
</dbReference>
<dbReference type="GO" id="GO:0051213">
    <property type="term" value="F:dioxygenase activity"/>
    <property type="evidence" value="ECO:0007669"/>
    <property type="project" value="UniProtKB-KW"/>
</dbReference>
<dbReference type="GO" id="GO:0031418">
    <property type="term" value="F:L-ascorbic acid binding"/>
    <property type="evidence" value="ECO:0007669"/>
    <property type="project" value="InterPro"/>
</dbReference>
<sequence>MYELYKPFDFLSTDECQSLINWANTQKKDAGEVFGEKEQDWIVDKNVRTNNLIWVYDKKIIKKYLNLAKKIDKRVKRVEALKISFYRKDDFYNWHHDDCDPKKYKHWFIDRSHRRVISIVTELQPAPEAGLFIDHTSHPNIPRNKDYTIKLKQGQTIVFPSKEPHMARNLGDGERISLIGHCWALESDITKH</sequence>
<dbReference type="Gene3D" id="2.60.120.620">
    <property type="entry name" value="q2cbj1_9rhob like domain"/>
    <property type="match status" value="1"/>
</dbReference>
<keyword evidence="3" id="KW-0560">Oxidoreductase</keyword>
<evidence type="ECO:0000256" key="2">
    <source>
        <dbReference type="ARBA" id="ARBA00022964"/>
    </source>
</evidence>
<dbReference type="EMBL" id="UINC01145435">
    <property type="protein sequence ID" value="SVD35561.1"/>
    <property type="molecule type" value="Genomic_DNA"/>
</dbReference>
<protein>
    <recommendedName>
        <fullName evidence="4">Prolyl 4-hydroxylase alpha subunit domain-containing protein</fullName>
    </recommendedName>
</protein>
<keyword evidence="2" id="KW-0223">Dioxygenase</keyword>
<feature type="domain" description="Prolyl 4-hydroxylase alpha subunit" evidence="4">
    <location>
        <begin position="2"/>
        <end position="183"/>
    </location>
</feature>
<accession>A0A382UPF9</accession>
<reference evidence="5" key="1">
    <citation type="submission" date="2018-05" db="EMBL/GenBank/DDBJ databases">
        <authorList>
            <person name="Lanie J.A."/>
            <person name="Ng W.-L."/>
            <person name="Kazmierczak K.M."/>
            <person name="Andrzejewski T.M."/>
            <person name="Davidsen T.M."/>
            <person name="Wayne K.J."/>
            <person name="Tettelin H."/>
            <person name="Glass J.I."/>
            <person name="Rusch D."/>
            <person name="Podicherti R."/>
            <person name="Tsui H.-C.T."/>
            <person name="Winkler M.E."/>
        </authorList>
    </citation>
    <scope>NUCLEOTIDE SEQUENCE</scope>
</reference>
<dbReference type="Pfam" id="PF13640">
    <property type="entry name" value="2OG-FeII_Oxy_3"/>
    <property type="match status" value="1"/>
</dbReference>
<gene>
    <name evidence="5" type="ORF">METZ01_LOCUS388415</name>
</gene>
<dbReference type="InterPro" id="IPR044862">
    <property type="entry name" value="Pro_4_hyd_alph_FE2OG_OXY"/>
</dbReference>
<dbReference type="InterPro" id="IPR006620">
    <property type="entry name" value="Pro_4_hyd_alph"/>
</dbReference>
<comment type="cofactor">
    <cofactor evidence="1">
        <name>L-ascorbate</name>
        <dbReference type="ChEBI" id="CHEBI:38290"/>
    </cofactor>
</comment>
<evidence type="ECO:0000313" key="5">
    <source>
        <dbReference type="EMBL" id="SVD35561.1"/>
    </source>
</evidence>
<evidence type="ECO:0000259" key="4">
    <source>
        <dbReference type="SMART" id="SM00702"/>
    </source>
</evidence>
<dbReference type="SMART" id="SM00702">
    <property type="entry name" value="P4Hc"/>
    <property type="match status" value="1"/>
</dbReference>
<dbReference type="GO" id="GO:0005506">
    <property type="term" value="F:iron ion binding"/>
    <property type="evidence" value="ECO:0007669"/>
    <property type="project" value="InterPro"/>
</dbReference>
<dbReference type="AlphaFoldDB" id="A0A382UPF9"/>